<protein>
    <submittedName>
        <fullName evidence="2">Uncharacterized protein</fullName>
    </submittedName>
</protein>
<keyword evidence="3" id="KW-1185">Reference proteome</keyword>
<gene>
    <name evidence="2" type="ORF">LX69_00490</name>
</gene>
<evidence type="ECO:0000313" key="3">
    <source>
        <dbReference type="Proteomes" id="UP000249239"/>
    </source>
</evidence>
<feature type="transmembrane region" description="Helical" evidence="1">
    <location>
        <begin position="12"/>
        <end position="32"/>
    </location>
</feature>
<dbReference type="EMBL" id="QKZK01000003">
    <property type="protein sequence ID" value="PZX20039.1"/>
    <property type="molecule type" value="Genomic_DNA"/>
</dbReference>
<evidence type="ECO:0000256" key="1">
    <source>
        <dbReference type="SAM" id="Phobius"/>
    </source>
</evidence>
<dbReference type="AlphaFoldDB" id="A0A2W7QDU4"/>
<dbReference type="Proteomes" id="UP000249239">
    <property type="component" value="Unassembled WGS sequence"/>
</dbReference>
<proteinExistence type="predicted"/>
<accession>A0A2W7QDU4</accession>
<keyword evidence="1" id="KW-0812">Transmembrane</keyword>
<organism evidence="2 3">
    <name type="scientific">Breznakibacter xylanolyticus</name>
    <dbReference type="NCBI Taxonomy" id="990"/>
    <lineage>
        <taxon>Bacteria</taxon>
        <taxon>Pseudomonadati</taxon>
        <taxon>Bacteroidota</taxon>
        <taxon>Bacteroidia</taxon>
        <taxon>Marinilabiliales</taxon>
        <taxon>Marinilabiliaceae</taxon>
        <taxon>Breznakibacter</taxon>
    </lineage>
</organism>
<comment type="caution">
    <text evidence="2">The sequence shown here is derived from an EMBL/GenBank/DDBJ whole genome shotgun (WGS) entry which is preliminary data.</text>
</comment>
<sequence length="139" mass="16024">MRRLFYEPMKKTELFVWILLIVIAMCVLGLRISCQSNAIDELEKVSSGIQPRITPASYLYYVSNNASPELYYKTQFSLIPARVVKKKNWMEIPADSSILLVIDRKMALPDTLSDFLFAQRRVFCADSVPNYSMTLMVSR</sequence>
<name>A0A2W7QDU4_9BACT</name>
<keyword evidence="1" id="KW-1133">Transmembrane helix</keyword>
<keyword evidence="1" id="KW-0472">Membrane</keyword>
<reference evidence="2 3" key="1">
    <citation type="submission" date="2018-06" db="EMBL/GenBank/DDBJ databases">
        <title>Genomic Encyclopedia of Archaeal and Bacterial Type Strains, Phase II (KMG-II): from individual species to whole genera.</title>
        <authorList>
            <person name="Goeker M."/>
        </authorList>
    </citation>
    <scope>NUCLEOTIDE SEQUENCE [LARGE SCALE GENOMIC DNA]</scope>
    <source>
        <strain evidence="2 3">DSM 6779</strain>
    </source>
</reference>
<evidence type="ECO:0000313" key="2">
    <source>
        <dbReference type="EMBL" id="PZX20039.1"/>
    </source>
</evidence>